<dbReference type="NCBIfam" id="TIGR01068">
    <property type="entry name" value="thioredoxin"/>
    <property type="match status" value="1"/>
</dbReference>
<dbReference type="InterPro" id="IPR036249">
    <property type="entry name" value="Thioredoxin-like_sf"/>
</dbReference>
<comment type="similarity">
    <text evidence="1 7">Belongs to the thioredoxin family.</text>
</comment>
<dbReference type="OrthoDB" id="530955at2"/>
<dbReference type="PRINTS" id="PR00421">
    <property type="entry name" value="THIOREDOXIN"/>
</dbReference>
<dbReference type="GO" id="GO:0015035">
    <property type="term" value="F:protein-disulfide reductase activity"/>
    <property type="evidence" value="ECO:0007669"/>
    <property type="project" value="UniProtKB-UniRule"/>
</dbReference>
<dbReference type="GO" id="GO:0005737">
    <property type="term" value="C:cytoplasm"/>
    <property type="evidence" value="ECO:0007669"/>
    <property type="project" value="TreeGrafter"/>
</dbReference>
<feature type="active site" description="Nucleophile" evidence="8">
    <location>
        <position position="32"/>
    </location>
</feature>
<feature type="site" description="Contributes to redox potential value" evidence="8">
    <location>
        <position position="34"/>
    </location>
</feature>
<proteinExistence type="inferred from homology"/>
<evidence type="ECO:0000259" key="10">
    <source>
        <dbReference type="PROSITE" id="PS51352"/>
    </source>
</evidence>
<name>A0A1U7JBP2_9CYAN</name>
<dbReference type="InterPro" id="IPR005746">
    <property type="entry name" value="Thioredoxin"/>
</dbReference>
<keyword evidence="5 9" id="KW-0676">Redox-active center</keyword>
<keyword evidence="2" id="KW-0813">Transport</keyword>
<dbReference type="InterPro" id="IPR013766">
    <property type="entry name" value="Thioredoxin_domain"/>
</dbReference>
<evidence type="ECO:0000256" key="4">
    <source>
        <dbReference type="ARBA" id="ARBA00023157"/>
    </source>
</evidence>
<evidence type="ECO:0000256" key="9">
    <source>
        <dbReference type="PIRSR" id="PIRSR000077-4"/>
    </source>
</evidence>
<evidence type="ECO:0000256" key="6">
    <source>
        <dbReference type="NCBIfam" id="TIGR01068"/>
    </source>
</evidence>
<feature type="disulfide bond" description="Redox-active" evidence="9">
    <location>
        <begin position="32"/>
        <end position="35"/>
    </location>
</feature>
<evidence type="ECO:0000313" key="11">
    <source>
        <dbReference type="EMBL" id="OKH51187.1"/>
    </source>
</evidence>
<evidence type="ECO:0000256" key="2">
    <source>
        <dbReference type="ARBA" id="ARBA00022448"/>
    </source>
</evidence>
<dbReference type="Proteomes" id="UP000185557">
    <property type="component" value="Unassembled WGS sequence"/>
</dbReference>
<dbReference type="STRING" id="549789.NIES30_03755"/>
<dbReference type="PROSITE" id="PS00194">
    <property type="entry name" value="THIOREDOXIN_1"/>
    <property type="match status" value="1"/>
</dbReference>
<dbReference type="PIRSF" id="PIRSF000077">
    <property type="entry name" value="Thioredoxin"/>
    <property type="match status" value="1"/>
</dbReference>
<dbReference type="EMBL" id="MRCG01000001">
    <property type="protein sequence ID" value="OKH51187.1"/>
    <property type="molecule type" value="Genomic_DNA"/>
</dbReference>
<evidence type="ECO:0000313" key="12">
    <source>
        <dbReference type="Proteomes" id="UP000185557"/>
    </source>
</evidence>
<gene>
    <name evidence="11" type="ORF">NIES30_03755</name>
</gene>
<dbReference type="RefSeq" id="WP_073606994.1">
    <property type="nucleotide sequence ID" value="NZ_MRCG01000001.1"/>
</dbReference>
<protein>
    <recommendedName>
        <fullName evidence="6 7">Thioredoxin</fullName>
    </recommendedName>
</protein>
<dbReference type="AlphaFoldDB" id="A0A1U7JBP2"/>
<dbReference type="PANTHER" id="PTHR45663:SF11">
    <property type="entry name" value="GEO12009P1"/>
    <property type="match status" value="1"/>
</dbReference>
<dbReference type="Pfam" id="PF00085">
    <property type="entry name" value="Thioredoxin"/>
    <property type="match status" value="1"/>
</dbReference>
<feature type="site" description="Deprotonates C-terminal active site Cys" evidence="8">
    <location>
        <position position="26"/>
    </location>
</feature>
<feature type="site" description="Contributes to redox potential value" evidence="8">
    <location>
        <position position="33"/>
    </location>
</feature>
<dbReference type="FunFam" id="3.40.30.10:FF:000001">
    <property type="entry name" value="Thioredoxin"/>
    <property type="match status" value="1"/>
</dbReference>
<dbReference type="CDD" id="cd02947">
    <property type="entry name" value="TRX_family"/>
    <property type="match status" value="1"/>
</dbReference>
<evidence type="ECO:0000256" key="7">
    <source>
        <dbReference type="PIRNR" id="PIRNR000077"/>
    </source>
</evidence>
<dbReference type="PROSITE" id="PS51352">
    <property type="entry name" value="THIOREDOXIN_2"/>
    <property type="match status" value="1"/>
</dbReference>
<feature type="active site" description="Nucleophile" evidence="8">
    <location>
        <position position="35"/>
    </location>
</feature>
<reference evidence="11 12" key="1">
    <citation type="submission" date="2016-11" db="EMBL/GenBank/DDBJ databases">
        <title>Draft Genome Sequences of Nine Cyanobacterial Strains from Diverse Habitats.</title>
        <authorList>
            <person name="Zhu T."/>
            <person name="Hou S."/>
            <person name="Lu X."/>
            <person name="Hess W.R."/>
        </authorList>
    </citation>
    <scope>NUCLEOTIDE SEQUENCE [LARGE SCALE GENOMIC DNA]</scope>
    <source>
        <strain evidence="11 12">NIES-30</strain>
    </source>
</reference>
<dbReference type="InterPro" id="IPR017937">
    <property type="entry name" value="Thioredoxin_CS"/>
</dbReference>
<dbReference type="Gene3D" id="3.40.30.10">
    <property type="entry name" value="Glutaredoxin"/>
    <property type="match status" value="1"/>
</dbReference>
<evidence type="ECO:0000256" key="3">
    <source>
        <dbReference type="ARBA" id="ARBA00022982"/>
    </source>
</evidence>
<keyword evidence="12" id="KW-1185">Reference proteome</keyword>
<feature type="domain" description="Thioredoxin" evidence="10">
    <location>
        <begin position="1"/>
        <end position="108"/>
    </location>
</feature>
<comment type="caution">
    <text evidence="11">The sequence shown here is derived from an EMBL/GenBank/DDBJ whole genome shotgun (WGS) entry which is preliminary data.</text>
</comment>
<keyword evidence="3" id="KW-0249">Electron transport</keyword>
<sequence length="108" mass="11686">MSAVVSITQDTFQTEVLKSDVPVLVDFWAPWCGPCRLVAGVVDEVAQQYEGQLKVVKVNTDEQPGIASHYGIRSIPTLMVFMGGEKMEQVVGAVSKTALSKAVEPFLS</sequence>
<accession>A0A1U7JBP2</accession>
<keyword evidence="4 9" id="KW-1015">Disulfide bond</keyword>
<evidence type="ECO:0000256" key="5">
    <source>
        <dbReference type="ARBA" id="ARBA00023284"/>
    </source>
</evidence>
<dbReference type="SUPFAM" id="SSF52833">
    <property type="entry name" value="Thioredoxin-like"/>
    <property type="match status" value="1"/>
</dbReference>
<evidence type="ECO:0000256" key="1">
    <source>
        <dbReference type="ARBA" id="ARBA00008987"/>
    </source>
</evidence>
<dbReference type="PANTHER" id="PTHR45663">
    <property type="entry name" value="GEO12009P1"/>
    <property type="match status" value="1"/>
</dbReference>
<organism evidence="11 12">
    <name type="scientific">Phormidium tenue NIES-30</name>
    <dbReference type="NCBI Taxonomy" id="549789"/>
    <lineage>
        <taxon>Bacteria</taxon>
        <taxon>Bacillati</taxon>
        <taxon>Cyanobacteriota</taxon>
        <taxon>Cyanophyceae</taxon>
        <taxon>Oscillatoriophycideae</taxon>
        <taxon>Oscillatoriales</taxon>
        <taxon>Oscillatoriaceae</taxon>
        <taxon>Phormidium</taxon>
    </lineage>
</organism>
<evidence type="ECO:0000256" key="8">
    <source>
        <dbReference type="PIRSR" id="PIRSR000077-1"/>
    </source>
</evidence>